<protein>
    <submittedName>
        <fullName evidence="2">Uncharacterized protein</fullName>
    </submittedName>
</protein>
<evidence type="ECO:0000313" key="2">
    <source>
        <dbReference type="EMBL" id="GIG15837.1"/>
    </source>
</evidence>
<keyword evidence="3" id="KW-1185">Reference proteome</keyword>
<proteinExistence type="predicted"/>
<feature type="compositionally biased region" description="Basic residues" evidence="1">
    <location>
        <begin position="1"/>
        <end position="12"/>
    </location>
</feature>
<dbReference type="AlphaFoldDB" id="A0A8J3L7I3"/>
<sequence>MSPARMRARVSKKQTGADQPAGQMALRTRPKSMWRRAVSPSPIKRRLAAAVMVSLSHGGQARANHRPRYVPHIDAEVTQIALC</sequence>
<dbReference type="Proteomes" id="UP000660339">
    <property type="component" value="Unassembled WGS sequence"/>
</dbReference>
<organism evidence="2 3">
    <name type="scientific">Catellatospora methionotrophica</name>
    <dbReference type="NCBI Taxonomy" id="121620"/>
    <lineage>
        <taxon>Bacteria</taxon>
        <taxon>Bacillati</taxon>
        <taxon>Actinomycetota</taxon>
        <taxon>Actinomycetes</taxon>
        <taxon>Micromonosporales</taxon>
        <taxon>Micromonosporaceae</taxon>
        <taxon>Catellatospora</taxon>
    </lineage>
</organism>
<evidence type="ECO:0000313" key="3">
    <source>
        <dbReference type="Proteomes" id="UP000660339"/>
    </source>
</evidence>
<comment type="caution">
    <text evidence="2">The sequence shown here is derived from an EMBL/GenBank/DDBJ whole genome shotgun (WGS) entry which is preliminary data.</text>
</comment>
<name>A0A8J3L7I3_9ACTN</name>
<gene>
    <name evidence="2" type="ORF">Cme02nite_41690</name>
</gene>
<dbReference type="EMBL" id="BONJ01000022">
    <property type="protein sequence ID" value="GIG15837.1"/>
    <property type="molecule type" value="Genomic_DNA"/>
</dbReference>
<feature type="region of interest" description="Disordered" evidence="1">
    <location>
        <begin position="1"/>
        <end position="40"/>
    </location>
</feature>
<evidence type="ECO:0000256" key="1">
    <source>
        <dbReference type="SAM" id="MobiDB-lite"/>
    </source>
</evidence>
<accession>A0A8J3L7I3</accession>
<reference evidence="2" key="1">
    <citation type="submission" date="2021-01" db="EMBL/GenBank/DDBJ databases">
        <title>Whole genome shotgun sequence of Catellatospora methionotrophica NBRC 14553.</title>
        <authorList>
            <person name="Komaki H."/>
            <person name="Tamura T."/>
        </authorList>
    </citation>
    <scope>NUCLEOTIDE SEQUENCE</scope>
    <source>
        <strain evidence="2">NBRC 14553</strain>
    </source>
</reference>